<dbReference type="AlphaFoldDB" id="A0A445CIW2"/>
<sequence>MPTKNSIYGLWRFIWARSHELDSLLSGRVAGRWLSLRTRCCRVESGLDYSKPSFLVLLRWSVVIIALSMNLIV</sequence>
<dbReference type="Proteomes" id="UP000289738">
    <property type="component" value="Chromosome A07"/>
</dbReference>
<protein>
    <submittedName>
        <fullName evidence="1">Uncharacterized protein</fullName>
    </submittedName>
</protein>
<comment type="caution">
    <text evidence="1">The sequence shown here is derived from an EMBL/GenBank/DDBJ whole genome shotgun (WGS) entry which is preliminary data.</text>
</comment>
<dbReference type="EMBL" id="SDMP01000007">
    <property type="protein sequence ID" value="RYR50848.1"/>
    <property type="molecule type" value="Genomic_DNA"/>
</dbReference>
<organism evidence="1 2">
    <name type="scientific">Arachis hypogaea</name>
    <name type="common">Peanut</name>
    <dbReference type="NCBI Taxonomy" id="3818"/>
    <lineage>
        <taxon>Eukaryota</taxon>
        <taxon>Viridiplantae</taxon>
        <taxon>Streptophyta</taxon>
        <taxon>Embryophyta</taxon>
        <taxon>Tracheophyta</taxon>
        <taxon>Spermatophyta</taxon>
        <taxon>Magnoliopsida</taxon>
        <taxon>eudicotyledons</taxon>
        <taxon>Gunneridae</taxon>
        <taxon>Pentapetalae</taxon>
        <taxon>rosids</taxon>
        <taxon>fabids</taxon>
        <taxon>Fabales</taxon>
        <taxon>Fabaceae</taxon>
        <taxon>Papilionoideae</taxon>
        <taxon>50 kb inversion clade</taxon>
        <taxon>dalbergioids sensu lato</taxon>
        <taxon>Dalbergieae</taxon>
        <taxon>Pterocarpus clade</taxon>
        <taxon>Arachis</taxon>
    </lineage>
</organism>
<accession>A0A445CIW2</accession>
<evidence type="ECO:0000313" key="1">
    <source>
        <dbReference type="EMBL" id="RYR50848.1"/>
    </source>
</evidence>
<evidence type="ECO:0000313" key="2">
    <source>
        <dbReference type="Proteomes" id="UP000289738"/>
    </source>
</evidence>
<gene>
    <name evidence="1" type="ORF">Ahy_A07g037445</name>
</gene>
<proteinExistence type="predicted"/>
<name>A0A445CIW2_ARAHY</name>
<keyword evidence="2" id="KW-1185">Reference proteome</keyword>
<reference evidence="1 2" key="1">
    <citation type="submission" date="2019-01" db="EMBL/GenBank/DDBJ databases">
        <title>Sequencing of cultivated peanut Arachis hypogaea provides insights into genome evolution and oil improvement.</title>
        <authorList>
            <person name="Chen X."/>
        </authorList>
    </citation>
    <scope>NUCLEOTIDE SEQUENCE [LARGE SCALE GENOMIC DNA]</scope>
    <source>
        <strain evidence="2">cv. Fuhuasheng</strain>
        <tissue evidence="1">Leaves</tissue>
    </source>
</reference>